<sequence>MQILCLKFAIFANFNPSEPRPIIKTLKFSDQHKKLLDSVLLDKLKLDGEVELEEEAATEEVIRTDTDSNINVMPYPIYAKLGKDQVKQVSQKITMLDHSKAKPIGILRDVLCQVGVTTIIAKILILDIHVDRDVPIVVGRIFLYTCGSILNIIKGTTSTFDGVCHQKFYVAQVRNNHGESDSDDEEEYYLKRDEMGKPFYGPNCAKYLNCDDPLDRALALQEALNPFKKVCVWKKMIAFLRSLLVPMKNYEWILSYSDNFVKKVMEMGNGTLKLELPQVHTTMKLVHPDRKEPINTRPWRKLCSHVFIMNFCIGVVLNNMGCAKEIEATLEIKVYEMGGEEEIFKVANDELTTKKIIKFSLGGRGHALTLLEFARCLGLYHSAEISDEGFEVYFQGGLRGDDNFNARDY</sequence>
<dbReference type="InterPro" id="IPR021109">
    <property type="entry name" value="Peptidase_aspartic_dom_sf"/>
</dbReference>
<organism evidence="1 2">
    <name type="scientific">Tanacetum coccineum</name>
    <dbReference type="NCBI Taxonomy" id="301880"/>
    <lineage>
        <taxon>Eukaryota</taxon>
        <taxon>Viridiplantae</taxon>
        <taxon>Streptophyta</taxon>
        <taxon>Embryophyta</taxon>
        <taxon>Tracheophyta</taxon>
        <taxon>Spermatophyta</taxon>
        <taxon>Magnoliopsida</taxon>
        <taxon>eudicotyledons</taxon>
        <taxon>Gunneridae</taxon>
        <taxon>Pentapetalae</taxon>
        <taxon>asterids</taxon>
        <taxon>campanulids</taxon>
        <taxon>Asterales</taxon>
        <taxon>Asteraceae</taxon>
        <taxon>Asteroideae</taxon>
        <taxon>Anthemideae</taxon>
        <taxon>Anthemidinae</taxon>
        <taxon>Tanacetum</taxon>
    </lineage>
</organism>
<gene>
    <name evidence="1" type="ORF">Tco_0752533</name>
</gene>
<accession>A0ABQ4ZAH2</accession>
<comment type="caution">
    <text evidence="1">The sequence shown here is derived from an EMBL/GenBank/DDBJ whole genome shotgun (WGS) entry which is preliminary data.</text>
</comment>
<reference evidence="1" key="1">
    <citation type="journal article" date="2022" name="Int. J. Mol. Sci.">
        <title>Draft Genome of Tanacetum Coccineum: Genomic Comparison of Closely Related Tanacetum-Family Plants.</title>
        <authorList>
            <person name="Yamashiro T."/>
            <person name="Shiraishi A."/>
            <person name="Nakayama K."/>
            <person name="Satake H."/>
        </authorList>
    </citation>
    <scope>NUCLEOTIDE SEQUENCE</scope>
</reference>
<protein>
    <submittedName>
        <fullName evidence="1">Uncharacterized protein</fullName>
    </submittedName>
</protein>
<name>A0ABQ4ZAH2_9ASTR</name>
<keyword evidence="2" id="KW-1185">Reference proteome</keyword>
<dbReference type="Proteomes" id="UP001151760">
    <property type="component" value="Unassembled WGS sequence"/>
</dbReference>
<dbReference type="PANTHER" id="PTHR33067">
    <property type="entry name" value="RNA-DIRECTED DNA POLYMERASE-RELATED"/>
    <property type="match status" value="1"/>
</dbReference>
<dbReference type="Gene3D" id="2.40.70.10">
    <property type="entry name" value="Acid Proteases"/>
    <property type="match status" value="1"/>
</dbReference>
<dbReference type="PANTHER" id="PTHR33067:SF9">
    <property type="entry name" value="RNA-DIRECTED DNA POLYMERASE"/>
    <property type="match status" value="1"/>
</dbReference>
<evidence type="ECO:0000313" key="1">
    <source>
        <dbReference type="EMBL" id="GJS85992.1"/>
    </source>
</evidence>
<evidence type="ECO:0000313" key="2">
    <source>
        <dbReference type="Proteomes" id="UP001151760"/>
    </source>
</evidence>
<proteinExistence type="predicted"/>
<dbReference type="EMBL" id="BQNB010011091">
    <property type="protein sequence ID" value="GJS85992.1"/>
    <property type="molecule type" value="Genomic_DNA"/>
</dbReference>
<reference evidence="1" key="2">
    <citation type="submission" date="2022-01" db="EMBL/GenBank/DDBJ databases">
        <authorList>
            <person name="Yamashiro T."/>
            <person name="Shiraishi A."/>
            <person name="Satake H."/>
            <person name="Nakayama K."/>
        </authorList>
    </citation>
    <scope>NUCLEOTIDE SEQUENCE</scope>
</reference>